<keyword evidence="5" id="KW-0812">Transmembrane</keyword>
<evidence type="ECO:0000256" key="3">
    <source>
        <dbReference type="ARBA" id="ARBA00022528"/>
    </source>
</evidence>
<comment type="cofactor">
    <cofactor evidence="1">
        <name>Mg(2+)</name>
        <dbReference type="ChEBI" id="CHEBI:18420"/>
    </cofactor>
</comment>
<keyword evidence="13" id="KW-0342">GTP-binding</keyword>
<keyword evidence="6" id="KW-0479">Metal-binding</keyword>
<organism evidence="19 20">
    <name type="scientific">Zostera marina</name>
    <name type="common">Eelgrass</name>
    <dbReference type="NCBI Taxonomy" id="29655"/>
    <lineage>
        <taxon>Eukaryota</taxon>
        <taxon>Viridiplantae</taxon>
        <taxon>Streptophyta</taxon>
        <taxon>Embryophyta</taxon>
        <taxon>Tracheophyta</taxon>
        <taxon>Spermatophyta</taxon>
        <taxon>Magnoliopsida</taxon>
        <taxon>Liliopsida</taxon>
        <taxon>Zosteraceae</taxon>
        <taxon>Zostera</taxon>
    </lineage>
</organism>
<comment type="subcellular location">
    <subcellularLocation>
        <location evidence="15">Plastid</location>
        <location evidence="15">Chloroplast outer membrane</location>
        <topology evidence="15">Single-pass membrane protein</topology>
    </subcellularLocation>
</comment>
<dbReference type="GO" id="GO:0009707">
    <property type="term" value="C:chloroplast outer membrane"/>
    <property type="evidence" value="ECO:0000318"/>
    <property type="project" value="GO_Central"/>
</dbReference>
<keyword evidence="3" id="KW-0150">Chloroplast</keyword>
<evidence type="ECO:0000313" key="20">
    <source>
        <dbReference type="Proteomes" id="UP000036987"/>
    </source>
</evidence>
<comment type="similarity">
    <text evidence="16">Belongs to the TRAFAC class TrmE-Era-EngA-EngB-Septin-like GTPase superfamily. AIG1/Toc34/Toc159-like paraseptin GTPase family. TOC159 subfamily.</text>
</comment>
<dbReference type="NCBIfam" id="TIGR00993">
    <property type="entry name" value="3a0901s04IAP86"/>
    <property type="match status" value="1"/>
</dbReference>
<keyword evidence="2" id="KW-0813">Transport</keyword>
<evidence type="ECO:0000313" key="19">
    <source>
        <dbReference type="EMBL" id="KMZ66327.1"/>
    </source>
</evidence>
<accession>A0A0K9PDK5</accession>
<evidence type="ECO:0000256" key="9">
    <source>
        <dbReference type="ARBA" id="ARBA00022805"/>
    </source>
</evidence>
<name>A0A0K9PDK5_ZOSMR</name>
<dbReference type="OrthoDB" id="8954335at2759"/>
<keyword evidence="8" id="KW-0378">Hydrolase</keyword>
<keyword evidence="10" id="KW-0460">Magnesium</keyword>
<evidence type="ECO:0000256" key="14">
    <source>
        <dbReference type="ARBA" id="ARBA00023136"/>
    </source>
</evidence>
<dbReference type="AlphaFoldDB" id="A0A0K9PDK5"/>
<dbReference type="Pfam" id="PF11886">
    <property type="entry name" value="TOC159_MAD"/>
    <property type="match status" value="1"/>
</dbReference>
<keyword evidence="11" id="KW-0653">Protein transport</keyword>
<evidence type="ECO:0000256" key="10">
    <source>
        <dbReference type="ARBA" id="ARBA00022842"/>
    </source>
</evidence>
<dbReference type="PROSITE" id="PS51720">
    <property type="entry name" value="G_AIG1"/>
    <property type="match status" value="1"/>
</dbReference>
<dbReference type="PANTHER" id="PTHR10903:SF120">
    <property type="entry name" value="TRANSLOCASE OF CHLOROPLAST 159, CHLOROPLASTIC"/>
    <property type="match status" value="1"/>
</dbReference>
<dbReference type="InterPro" id="IPR006703">
    <property type="entry name" value="G_AIG1"/>
</dbReference>
<dbReference type="InterPro" id="IPR027417">
    <property type="entry name" value="P-loop_NTPase"/>
</dbReference>
<evidence type="ECO:0000256" key="7">
    <source>
        <dbReference type="ARBA" id="ARBA00022741"/>
    </source>
</evidence>
<feature type="compositionally biased region" description="Basic and acidic residues" evidence="17">
    <location>
        <begin position="873"/>
        <end position="883"/>
    </location>
</feature>
<dbReference type="EMBL" id="LFYR01000981">
    <property type="protein sequence ID" value="KMZ66327.1"/>
    <property type="molecule type" value="Genomic_DNA"/>
</dbReference>
<evidence type="ECO:0000256" key="1">
    <source>
        <dbReference type="ARBA" id="ARBA00001946"/>
    </source>
</evidence>
<evidence type="ECO:0000256" key="2">
    <source>
        <dbReference type="ARBA" id="ARBA00022448"/>
    </source>
</evidence>
<evidence type="ECO:0000256" key="6">
    <source>
        <dbReference type="ARBA" id="ARBA00022723"/>
    </source>
</evidence>
<sequence>MDSDLHFSNTTIVDDSSDVDSDRKNISVAFESPTIVRDGEMLVHADGEAVELGFGENDGSVSLVEKGGRLKTWASVVKGERSCNGVVYPNFVEKTDDLDSLVEDIFDREDGIEEAVIDSSLGEGAEEPVDFNLGEERNIGGEKTQTSSEEMVKDVGLDGDDLETGVSLGDRMVVNSSLVVRGKSYRDALENTRYERAMVNGNVVLEDSAPMVQSLHIDSGTTEEGSIFEVSRLNNSEDIDDAAAKKNVELILPDLESFTLNIANFESMVKDLNPSDFIKEEEYMNCGTTEILIASEQDWEVEEFSSSSDYENANSIAFGDASISVSDGDIAEMNDVDEGGGLVSEQYSKVALLGCSETAKQILIHLDETSPSTNSRHFSPQMEGQTVSYSEEEVETDEDDGVENELFDADAFASLLRAATGSSHNNTNFSTDFSQLFNVDRTAGLESSMQSLKSKPLQSNHFTLPDLIVEGDAEINMNEDEKKLHEKVGCIRLNFLRLVHRLGYSPKDNIAAQVLYRLNLVEGIKHGRLASCALNFENVRKKAVQLEESGTEDIEFSCNILVIGKSGVGKSETINSILGKRVANTNAFQPATSAINEIAGIVDGIKVRFIDTPGLSLSLMDQPLNKKILSSIKKYTKKCPPDIVLYVDRLDTETRDFNDLPFLKSITSILGSSIWAKAVVVFTHAGSAPPDNPQGTALSYDFFLNQRSQGVLNSIRQATEDMRLMNFVSLVENHPSCQRNSEGQGVLPNGITWKPQLLLQCYSSKILFEINSLLKLQDPSPRKFFGFQIRAPPLSYLLSSLLQSRSHPKIATDQGDSDIEIGELSDSDHEYDQLPPFNPLKKSQIINLTKDQKKAYFDEYDYRVKLLQKKQWKEENRRTDEMKKRAKGGQTQTADPDVHDQESVPATVSVPLPDMNMPPTFDCDNPAYRYRFLEPNSQLIARPVLDSHGWDHDCGYDGVSLEENLTLAGCFPAEVAVQITKDKNEFNIHVDSSIVAKHGENVSSLAGFDIQSVGKQIAYILRGESKVKTQKNNKTTAGVSVTFLGQNVATGVKIENQMLIEKRVNLVGSTGAIRSQDDMAYGANLEAKFYERDYPVGQEIATLGLSLLKWRGDLALGANLQSQIPAGRNSKLALRVGLNNKLTGQITVKTSSSDQLQIALLGILPIAISIIRTIWFGEAVQ</sequence>
<reference evidence="20" key="1">
    <citation type="journal article" date="2016" name="Nature">
        <title>The genome of the seagrass Zostera marina reveals angiosperm adaptation to the sea.</title>
        <authorList>
            <person name="Olsen J.L."/>
            <person name="Rouze P."/>
            <person name="Verhelst B."/>
            <person name="Lin Y.-C."/>
            <person name="Bayer T."/>
            <person name="Collen J."/>
            <person name="Dattolo E."/>
            <person name="De Paoli E."/>
            <person name="Dittami S."/>
            <person name="Maumus F."/>
            <person name="Michel G."/>
            <person name="Kersting A."/>
            <person name="Lauritano C."/>
            <person name="Lohaus R."/>
            <person name="Toepel M."/>
            <person name="Tonon T."/>
            <person name="Vanneste K."/>
            <person name="Amirebrahimi M."/>
            <person name="Brakel J."/>
            <person name="Bostroem C."/>
            <person name="Chovatia M."/>
            <person name="Grimwood J."/>
            <person name="Jenkins J.W."/>
            <person name="Jueterbock A."/>
            <person name="Mraz A."/>
            <person name="Stam W.T."/>
            <person name="Tice H."/>
            <person name="Bornberg-Bauer E."/>
            <person name="Green P.J."/>
            <person name="Pearson G.A."/>
            <person name="Procaccini G."/>
            <person name="Duarte C.M."/>
            <person name="Schmutz J."/>
            <person name="Reusch T.B.H."/>
            <person name="Van de Peer Y."/>
        </authorList>
    </citation>
    <scope>NUCLEOTIDE SEQUENCE [LARGE SCALE GENOMIC DNA]</scope>
    <source>
        <strain evidence="20">cv. Finnish</strain>
    </source>
</reference>
<feature type="region of interest" description="Disordered" evidence="17">
    <location>
        <begin position="873"/>
        <end position="902"/>
    </location>
</feature>
<evidence type="ECO:0000256" key="15">
    <source>
        <dbReference type="ARBA" id="ARBA00023766"/>
    </source>
</evidence>
<dbReference type="Pfam" id="PF04548">
    <property type="entry name" value="AIG1"/>
    <property type="match status" value="1"/>
</dbReference>
<evidence type="ECO:0000256" key="16">
    <source>
        <dbReference type="ARBA" id="ARBA00023775"/>
    </source>
</evidence>
<dbReference type="STRING" id="29655.A0A0K9PDK5"/>
<gene>
    <name evidence="19" type="ORF">ZOSMA_2G03440</name>
</gene>
<dbReference type="InterPro" id="IPR024283">
    <property type="entry name" value="TOC159_MAD"/>
</dbReference>
<dbReference type="Proteomes" id="UP000036987">
    <property type="component" value="Unassembled WGS sequence"/>
</dbReference>
<keyword evidence="14" id="KW-0472">Membrane</keyword>
<comment type="caution">
    <text evidence="19">The sequence shown here is derived from an EMBL/GenBank/DDBJ whole genome shotgun (WGS) entry which is preliminary data.</text>
</comment>
<keyword evidence="20" id="KW-1185">Reference proteome</keyword>
<keyword evidence="9" id="KW-1002">Plastid outer membrane</keyword>
<dbReference type="InterPro" id="IPR045058">
    <property type="entry name" value="GIMA/IAN/Toc"/>
</dbReference>
<evidence type="ECO:0000256" key="11">
    <source>
        <dbReference type="ARBA" id="ARBA00022927"/>
    </source>
</evidence>
<protein>
    <submittedName>
        <fullName evidence="19">Translocase of chloroplast</fullName>
    </submittedName>
</protein>
<evidence type="ECO:0000259" key="18">
    <source>
        <dbReference type="PROSITE" id="PS51720"/>
    </source>
</evidence>
<evidence type="ECO:0000256" key="12">
    <source>
        <dbReference type="ARBA" id="ARBA00022989"/>
    </source>
</evidence>
<evidence type="ECO:0000256" key="8">
    <source>
        <dbReference type="ARBA" id="ARBA00022801"/>
    </source>
</evidence>
<evidence type="ECO:0000256" key="4">
    <source>
        <dbReference type="ARBA" id="ARBA00022640"/>
    </source>
</evidence>
<evidence type="ECO:0000256" key="5">
    <source>
        <dbReference type="ARBA" id="ARBA00022692"/>
    </source>
</evidence>
<dbReference type="GO" id="GO:0003924">
    <property type="term" value="F:GTPase activity"/>
    <property type="evidence" value="ECO:0000318"/>
    <property type="project" value="GO_Central"/>
</dbReference>
<evidence type="ECO:0000256" key="17">
    <source>
        <dbReference type="SAM" id="MobiDB-lite"/>
    </source>
</evidence>
<feature type="domain" description="AIG1-type G" evidence="18">
    <location>
        <begin position="555"/>
        <end position="785"/>
    </location>
</feature>
<dbReference type="InterPro" id="IPR005690">
    <property type="entry name" value="Toc86_159"/>
</dbReference>
<dbReference type="GO" id="GO:0045037">
    <property type="term" value="P:protein import into chloroplast stroma"/>
    <property type="evidence" value="ECO:0000318"/>
    <property type="project" value="GO_Central"/>
</dbReference>
<dbReference type="GO" id="GO:0045036">
    <property type="term" value="P:protein targeting to chloroplast"/>
    <property type="evidence" value="ECO:0000318"/>
    <property type="project" value="GO_Central"/>
</dbReference>
<keyword evidence="7" id="KW-0547">Nucleotide-binding</keyword>
<dbReference type="GO" id="GO:0005525">
    <property type="term" value="F:GTP binding"/>
    <property type="evidence" value="ECO:0007669"/>
    <property type="project" value="UniProtKB-KW"/>
</dbReference>
<dbReference type="Gene3D" id="3.40.50.300">
    <property type="entry name" value="P-loop containing nucleotide triphosphate hydrolases"/>
    <property type="match status" value="1"/>
</dbReference>
<dbReference type="PANTHER" id="PTHR10903">
    <property type="entry name" value="GTPASE, IMAP FAMILY MEMBER-RELATED"/>
    <property type="match status" value="1"/>
</dbReference>
<evidence type="ECO:0000256" key="13">
    <source>
        <dbReference type="ARBA" id="ARBA00023134"/>
    </source>
</evidence>
<dbReference type="SUPFAM" id="SSF52540">
    <property type="entry name" value="P-loop containing nucleoside triphosphate hydrolases"/>
    <property type="match status" value="1"/>
</dbReference>
<dbReference type="FunFam" id="3.40.50.300:FF:000413">
    <property type="entry name" value="Translocase of chloroplast 120, chloroplastic"/>
    <property type="match status" value="1"/>
</dbReference>
<proteinExistence type="inferred from homology"/>
<keyword evidence="4" id="KW-0934">Plastid</keyword>
<dbReference type="GO" id="GO:0046872">
    <property type="term" value="F:metal ion binding"/>
    <property type="evidence" value="ECO:0007669"/>
    <property type="project" value="UniProtKB-KW"/>
</dbReference>
<dbReference type="OMA" id="ENTRYER"/>
<keyword evidence="12" id="KW-1133">Transmembrane helix</keyword>